<dbReference type="PANTHER" id="PTHR30572:SF4">
    <property type="entry name" value="ABC TRANSPORTER PERMEASE YTRF"/>
    <property type="match status" value="1"/>
</dbReference>
<dbReference type="Pfam" id="PF02687">
    <property type="entry name" value="FtsX"/>
    <property type="match status" value="2"/>
</dbReference>
<feature type="transmembrane region" description="Helical" evidence="7">
    <location>
        <begin position="681"/>
        <end position="706"/>
    </location>
</feature>
<name>B1ZXV7_OPITP</name>
<keyword evidence="4 7" id="KW-1133">Transmembrane helix</keyword>
<evidence type="ECO:0000313" key="10">
    <source>
        <dbReference type="EMBL" id="ACB75159.1"/>
    </source>
</evidence>
<feature type="domain" description="MacB-like periplasmic core" evidence="9">
    <location>
        <begin position="19"/>
        <end position="234"/>
    </location>
</feature>
<reference evidence="10 11" key="1">
    <citation type="journal article" date="2011" name="J. Bacteriol.">
        <title>Genome sequence of the verrucomicrobium Opitutus terrae PB90-1, an abundant inhabitant of rice paddy soil ecosystems.</title>
        <authorList>
            <person name="van Passel M.W."/>
            <person name="Kant R."/>
            <person name="Palva A."/>
            <person name="Copeland A."/>
            <person name="Lucas S."/>
            <person name="Lapidus A."/>
            <person name="Glavina del Rio T."/>
            <person name="Pitluck S."/>
            <person name="Goltsman E."/>
            <person name="Clum A."/>
            <person name="Sun H."/>
            <person name="Schmutz J."/>
            <person name="Larimer F.W."/>
            <person name="Land M.L."/>
            <person name="Hauser L."/>
            <person name="Kyrpides N."/>
            <person name="Mikhailova N."/>
            <person name="Richardson P.P."/>
            <person name="Janssen P.H."/>
            <person name="de Vos W.M."/>
            <person name="Smidt H."/>
        </authorList>
    </citation>
    <scope>NUCLEOTIDE SEQUENCE [LARGE SCALE GENOMIC DNA]</scope>
    <source>
        <strain evidence="11">DSM 11246 / JCM 15787 / PB90-1</strain>
    </source>
</reference>
<feature type="transmembrane region" description="Helical" evidence="7">
    <location>
        <begin position="417"/>
        <end position="437"/>
    </location>
</feature>
<dbReference type="InterPro" id="IPR050250">
    <property type="entry name" value="Macrolide_Exporter_MacB"/>
</dbReference>
<feature type="domain" description="ABC3 transporter permease C-terminal" evidence="8">
    <location>
        <begin position="684"/>
        <end position="797"/>
    </location>
</feature>
<keyword evidence="3 7" id="KW-0812">Transmembrane</keyword>
<evidence type="ECO:0000256" key="7">
    <source>
        <dbReference type="SAM" id="Phobius"/>
    </source>
</evidence>
<dbReference type="InterPro" id="IPR003838">
    <property type="entry name" value="ABC3_permease_C"/>
</dbReference>
<comment type="subcellular location">
    <subcellularLocation>
        <location evidence="1">Cell membrane</location>
        <topology evidence="1">Multi-pass membrane protein</topology>
    </subcellularLocation>
</comment>
<evidence type="ECO:0000259" key="9">
    <source>
        <dbReference type="Pfam" id="PF12704"/>
    </source>
</evidence>
<dbReference type="InterPro" id="IPR017800">
    <property type="entry name" value="ADOP"/>
</dbReference>
<proteinExistence type="inferred from homology"/>
<accession>B1ZXV7</accession>
<dbReference type="GO" id="GO:0022857">
    <property type="term" value="F:transmembrane transporter activity"/>
    <property type="evidence" value="ECO:0007669"/>
    <property type="project" value="TreeGrafter"/>
</dbReference>
<dbReference type="Proteomes" id="UP000007013">
    <property type="component" value="Chromosome"/>
</dbReference>
<evidence type="ECO:0000256" key="1">
    <source>
        <dbReference type="ARBA" id="ARBA00004651"/>
    </source>
</evidence>
<evidence type="ECO:0000256" key="3">
    <source>
        <dbReference type="ARBA" id="ARBA00022692"/>
    </source>
</evidence>
<sequence>MIADLKFAFRQLLKSPGFTIVSVLTLALGIGLNTSMFSLLDTLLLQPLPFPDKPHLVRIYRTTPQSQTANHTVPDYLELEREAADFATLAAYQAWGMTLEQPDRPSVNLIALRVTASFFPALGLQPELGRYFTADEDHPGNRAVMLSHATWQAQFGGDPAVIGRTVRIDGEPCTIVGVMPARFASVFLWGPAQAFRPYAFSDKERVDREDTRVQILGRYRIGLSLEQLNARFAALAVRLAPLRPSTQSEDGLRAVPLQSTVSNPATLGISLLLLGLAGFVLVIACSNLANLQLSRAIARAHEFAIRAALGASRRRLLLPLLCESVLLSVAGGGCGVLVAAWSNEWISSRLSANGFVAFTLELDWRVLSFALAVSLLTGIGFGLVPAWLMARVRVNDTLKTGTRGNTGGRAQNRMRHALIVAQFSLALVLLAGAGLFIRGMNRMLVRDLGWNHDGVLQVVLNLPEARYPTGAETLSFYTRLQERVAALPGVDDVAVGWTLPVFQFLTSRNYLVEGREPPAAGREPVANVNGVTPSFVPTLQIKLLAGRNFTAADDASAPPVAIISESMARALFPNEDPIGRRIGGLDPKNRGWMEIVGVMPDLRFAFSVTAPATRYQVFRPLAQETWNFVTVAVRTRDPAPLAEPLRRTVLELDSTLAIQQLGTVDQLIELGTGGLHMVNTILVAFALLGVFLAALGLYGVIARLVVQRTPEIGVRVALGAQSSDVVWLILRAGLTLTLVGTLIGLAGAFALGRLLAMATPELVSNDPLAIAAVTLLLGVIALAACWLPARKALRVNPIDALRAE</sequence>
<organism evidence="10 11">
    <name type="scientific">Opitutus terrae (strain DSM 11246 / JCM 15787 / PB90-1)</name>
    <dbReference type="NCBI Taxonomy" id="452637"/>
    <lineage>
        <taxon>Bacteria</taxon>
        <taxon>Pseudomonadati</taxon>
        <taxon>Verrucomicrobiota</taxon>
        <taxon>Opitutia</taxon>
        <taxon>Opitutales</taxon>
        <taxon>Opitutaceae</taxon>
        <taxon>Opitutus</taxon>
    </lineage>
</organism>
<feature type="transmembrane region" description="Helical" evidence="7">
    <location>
        <begin position="12"/>
        <end position="32"/>
    </location>
</feature>
<keyword evidence="11" id="KW-1185">Reference proteome</keyword>
<protein>
    <submittedName>
        <fullName evidence="10">Permease</fullName>
    </submittedName>
</protein>
<feature type="transmembrane region" description="Helical" evidence="7">
    <location>
        <begin position="727"/>
        <end position="756"/>
    </location>
</feature>
<dbReference type="PANTHER" id="PTHR30572">
    <property type="entry name" value="MEMBRANE COMPONENT OF TRANSPORTER-RELATED"/>
    <property type="match status" value="1"/>
</dbReference>
<feature type="transmembrane region" description="Helical" evidence="7">
    <location>
        <begin position="267"/>
        <end position="289"/>
    </location>
</feature>
<evidence type="ECO:0000256" key="6">
    <source>
        <dbReference type="ARBA" id="ARBA00038076"/>
    </source>
</evidence>
<evidence type="ECO:0000256" key="2">
    <source>
        <dbReference type="ARBA" id="ARBA00022475"/>
    </source>
</evidence>
<feature type="transmembrane region" description="Helical" evidence="7">
    <location>
        <begin position="316"/>
        <end position="341"/>
    </location>
</feature>
<dbReference type="HOGENOM" id="CLU_009433_1_0_0"/>
<dbReference type="eggNOG" id="COG0577">
    <property type="taxonomic scope" value="Bacteria"/>
</dbReference>
<dbReference type="NCBIfam" id="TIGR03434">
    <property type="entry name" value="ADOP"/>
    <property type="match status" value="1"/>
</dbReference>
<evidence type="ECO:0000256" key="4">
    <source>
        <dbReference type="ARBA" id="ARBA00022989"/>
    </source>
</evidence>
<feature type="domain" description="ABC3 transporter permease C-terminal" evidence="8">
    <location>
        <begin position="276"/>
        <end position="391"/>
    </location>
</feature>
<keyword evidence="2" id="KW-1003">Cell membrane</keyword>
<feature type="domain" description="MacB-like periplasmic core" evidence="9">
    <location>
        <begin position="427"/>
        <end position="640"/>
    </location>
</feature>
<evidence type="ECO:0000259" key="8">
    <source>
        <dbReference type="Pfam" id="PF02687"/>
    </source>
</evidence>
<dbReference type="InterPro" id="IPR025857">
    <property type="entry name" value="MacB_PCD"/>
</dbReference>
<gene>
    <name evidence="10" type="ordered locus">Oter_1876</name>
</gene>
<dbReference type="AlphaFoldDB" id="B1ZXV7"/>
<dbReference type="STRING" id="452637.Oter_1876"/>
<dbReference type="EMBL" id="CP001032">
    <property type="protein sequence ID" value="ACB75159.1"/>
    <property type="molecule type" value="Genomic_DNA"/>
</dbReference>
<dbReference type="RefSeq" id="WP_012374696.1">
    <property type="nucleotide sequence ID" value="NC_010571.1"/>
</dbReference>
<evidence type="ECO:0000313" key="11">
    <source>
        <dbReference type="Proteomes" id="UP000007013"/>
    </source>
</evidence>
<feature type="transmembrane region" description="Helical" evidence="7">
    <location>
        <begin position="768"/>
        <end position="787"/>
    </location>
</feature>
<feature type="transmembrane region" description="Helical" evidence="7">
    <location>
        <begin position="366"/>
        <end position="390"/>
    </location>
</feature>
<dbReference type="GO" id="GO:0005886">
    <property type="term" value="C:plasma membrane"/>
    <property type="evidence" value="ECO:0007669"/>
    <property type="project" value="UniProtKB-SubCell"/>
</dbReference>
<evidence type="ECO:0000256" key="5">
    <source>
        <dbReference type="ARBA" id="ARBA00023136"/>
    </source>
</evidence>
<dbReference type="KEGG" id="ote:Oter_1876"/>
<dbReference type="Pfam" id="PF12704">
    <property type="entry name" value="MacB_PCD"/>
    <property type="match status" value="2"/>
</dbReference>
<comment type="similarity">
    <text evidence="6">Belongs to the ABC-4 integral membrane protein family.</text>
</comment>
<keyword evidence="5 7" id="KW-0472">Membrane</keyword>